<comment type="caution">
    <text evidence="1">The sequence shown here is derived from an EMBL/GenBank/DDBJ whole genome shotgun (WGS) entry which is preliminary data.</text>
</comment>
<gene>
    <name evidence="1" type="ORF">HBA54_27270</name>
</gene>
<evidence type="ECO:0000313" key="2">
    <source>
        <dbReference type="Proteomes" id="UP000761264"/>
    </source>
</evidence>
<name>A0A967F324_9PROT</name>
<dbReference type="InterPro" id="IPR036397">
    <property type="entry name" value="RNaseH_sf"/>
</dbReference>
<dbReference type="Proteomes" id="UP000761264">
    <property type="component" value="Unassembled WGS sequence"/>
</dbReference>
<dbReference type="RefSeq" id="WP_167231421.1">
    <property type="nucleotide sequence ID" value="NZ_JAAQPH010000038.1"/>
</dbReference>
<dbReference type="EMBL" id="JAAQPH010000038">
    <property type="protein sequence ID" value="NIA72296.1"/>
    <property type="molecule type" value="Genomic_DNA"/>
</dbReference>
<dbReference type="AlphaFoldDB" id="A0A967F324"/>
<evidence type="ECO:0000313" key="1">
    <source>
        <dbReference type="EMBL" id="NIA72296.1"/>
    </source>
</evidence>
<sequence>MTALLCLDLATSTGFAFWRPGANRIASGSFRLPRTGPDVGWFVDEFEQRLSEMLGFHKPELVVFEAPLLRGGQTSIDTARKLMGLAIMTEFVCRRAGVKYLEANNASVRKHFIGKGRGERKQLKAMTIQACRERGWDPANDDEADALALLSYAVDLLRLKADWPIGGLFSAEAVA</sequence>
<dbReference type="Gene3D" id="3.30.420.10">
    <property type="entry name" value="Ribonuclease H-like superfamily/Ribonuclease H"/>
    <property type="match status" value="1"/>
</dbReference>
<protein>
    <submittedName>
        <fullName evidence="1">Crossover junction endodeoxyribonuclease RuvC</fullName>
    </submittedName>
</protein>
<dbReference type="SUPFAM" id="SSF53098">
    <property type="entry name" value="Ribonuclease H-like"/>
    <property type="match status" value="1"/>
</dbReference>
<accession>A0A967F324</accession>
<keyword evidence="2" id="KW-1185">Reference proteome</keyword>
<organism evidence="1 2">
    <name type="scientific">Pelagibius litoralis</name>
    <dbReference type="NCBI Taxonomy" id="374515"/>
    <lineage>
        <taxon>Bacteria</taxon>
        <taxon>Pseudomonadati</taxon>
        <taxon>Pseudomonadota</taxon>
        <taxon>Alphaproteobacteria</taxon>
        <taxon>Rhodospirillales</taxon>
        <taxon>Rhodovibrionaceae</taxon>
        <taxon>Pelagibius</taxon>
    </lineage>
</organism>
<dbReference type="GO" id="GO:0003676">
    <property type="term" value="F:nucleic acid binding"/>
    <property type="evidence" value="ECO:0007669"/>
    <property type="project" value="InterPro"/>
</dbReference>
<dbReference type="InterPro" id="IPR012337">
    <property type="entry name" value="RNaseH-like_sf"/>
</dbReference>
<reference evidence="1" key="1">
    <citation type="submission" date="2020-03" db="EMBL/GenBank/DDBJ databases">
        <title>Genome of Pelagibius litoralis DSM 21314T.</title>
        <authorList>
            <person name="Wang G."/>
        </authorList>
    </citation>
    <scope>NUCLEOTIDE SEQUENCE</scope>
    <source>
        <strain evidence="1">DSM 21314</strain>
    </source>
</reference>
<proteinExistence type="predicted"/>